<organism evidence="1 3">
    <name type="scientific">Agathobacter rectalis</name>
    <dbReference type="NCBI Taxonomy" id="39491"/>
    <lineage>
        <taxon>Bacteria</taxon>
        <taxon>Bacillati</taxon>
        <taxon>Bacillota</taxon>
        <taxon>Clostridia</taxon>
        <taxon>Lachnospirales</taxon>
        <taxon>Lachnospiraceae</taxon>
        <taxon>Agathobacter</taxon>
    </lineage>
</organism>
<evidence type="ECO:0000313" key="2">
    <source>
        <dbReference type="EMBL" id="RHC41881.1"/>
    </source>
</evidence>
<protein>
    <submittedName>
        <fullName evidence="1">Uncharacterized protein</fullName>
    </submittedName>
</protein>
<proteinExistence type="predicted"/>
<dbReference type="Proteomes" id="UP000286104">
    <property type="component" value="Unassembled WGS sequence"/>
</dbReference>
<dbReference type="RefSeq" id="WP_055237739.1">
    <property type="nucleotide sequence ID" value="NZ_CYXM01000004.1"/>
</dbReference>
<gene>
    <name evidence="2" type="ORF">DW848_00675</name>
    <name evidence="1" type="ORF">ERS852580_01071</name>
</gene>
<sequence length="172" mass="19029">MFDRMLWQDNVRDPARTYKATQNADGTVTMEPAGKLMQQGTNQSAENFNRMEEAIQDSQIAQQIIFQHQLQFEADHEERVSGLEAENIVETGTVTLTNTLKYPFNNSDKTINLTKTRKTTNYLVEARVTGFSGGLPGELSVSDKALNGFKLGFDGSATSVTVKYIVKGGILS</sequence>
<dbReference type="EMBL" id="QSHU01000001">
    <property type="protein sequence ID" value="RHC41881.1"/>
    <property type="molecule type" value="Genomic_DNA"/>
</dbReference>
<dbReference type="Proteomes" id="UP000095673">
    <property type="component" value="Unassembled WGS sequence"/>
</dbReference>
<reference evidence="2 4" key="2">
    <citation type="submission" date="2018-08" db="EMBL/GenBank/DDBJ databases">
        <title>A genome reference for cultivated species of the human gut microbiota.</title>
        <authorList>
            <person name="Zou Y."/>
            <person name="Xue W."/>
            <person name="Luo G."/>
        </authorList>
    </citation>
    <scope>NUCLEOTIDE SEQUENCE [LARGE SCALE GENOMIC DNA]</scope>
    <source>
        <strain evidence="2 4">AM36-3AA</strain>
    </source>
</reference>
<dbReference type="AlphaFoldDB" id="A0A173SKI2"/>
<accession>A0A173SKI2</accession>
<evidence type="ECO:0000313" key="3">
    <source>
        <dbReference type="Proteomes" id="UP000095673"/>
    </source>
</evidence>
<evidence type="ECO:0000313" key="4">
    <source>
        <dbReference type="Proteomes" id="UP000286104"/>
    </source>
</evidence>
<dbReference type="EMBL" id="CYXM01000004">
    <property type="protein sequence ID" value="CUM90297.1"/>
    <property type="molecule type" value="Genomic_DNA"/>
</dbReference>
<dbReference type="OrthoDB" id="1955581at2"/>
<evidence type="ECO:0000313" key="1">
    <source>
        <dbReference type="EMBL" id="CUM90297.1"/>
    </source>
</evidence>
<name>A0A173SKI2_9FIRM</name>
<reference evidence="1 3" key="1">
    <citation type="submission" date="2015-09" db="EMBL/GenBank/DDBJ databases">
        <authorList>
            <consortium name="Pathogen Informatics"/>
        </authorList>
    </citation>
    <scope>NUCLEOTIDE SEQUENCE [LARGE SCALE GENOMIC DNA]</scope>
    <source>
        <strain evidence="1 3">2789STDY5834968</strain>
    </source>
</reference>